<dbReference type="EMBL" id="VOBL01000028">
    <property type="protein sequence ID" value="KAA0973365.1"/>
    <property type="molecule type" value="Genomic_DNA"/>
</dbReference>
<evidence type="ECO:0000256" key="3">
    <source>
        <dbReference type="PIRSR" id="PIRSR001235-1"/>
    </source>
</evidence>
<keyword evidence="2 5" id="KW-0378">Hydrolase</keyword>
<accession>A0A5B0E5A3</accession>
<dbReference type="PANTHER" id="PTHR32494">
    <property type="entry name" value="ALLANTOATE DEIMINASE-RELATED"/>
    <property type="match status" value="1"/>
</dbReference>
<dbReference type="PIRSF" id="PIRSF001235">
    <property type="entry name" value="Amidase_carbamoylase"/>
    <property type="match status" value="1"/>
</dbReference>
<gene>
    <name evidence="5" type="ORF">FQ154_18475</name>
</gene>
<reference evidence="5 6" key="1">
    <citation type="submission" date="2019-07" db="EMBL/GenBank/DDBJ databases">
        <title>Analysis of the biochemical properties, biological activity and biotechnological potential of siderophores and biosurfactants produced by Antarctic psychrotolerant bacteria.</title>
        <authorList>
            <person name="Styczynski M."/>
            <person name="Krucon T."/>
            <person name="Decewicz P."/>
            <person name="Dziewit L."/>
        </authorList>
    </citation>
    <scope>NUCLEOTIDE SEQUENCE [LARGE SCALE GENOMIC DNA]</scope>
    <source>
        <strain evidence="5 6">ANT_H27</strain>
    </source>
</reference>
<proteinExistence type="inferred from homology"/>
<evidence type="ECO:0000313" key="6">
    <source>
        <dbReference type="Proteomes" id="UP000323856"/>
    </source>
</evidence>
<dbReference type="Proteomes" id="UP000323856">
    <property type="component" value="Unassembled WGS sequence"/>
</dbReference>
<feature type="binding site" evidence="3">
    <location>
        <position position="388"/>
    </location>
    <ligand>
        <name>Zn(2+)</name>
        <dbReference type="ChEBI" id="CHEBI:29105"/>
        <label>2</label>
    </ligand>
</feature>
<dbReference type="GO" id="GO:0016813">
    <property type="term" value="F:hydrolase activity, acting on carbon-nitrogen (but not peptide) bonds, in linear amidines"/>
    <property type="evidence" value="ECO:0007669"/>
    <property type="project" value="InterPro"/>
</dbReference>
<feature type="binding site" evidence="3">
    <location>
        <position position="96"/>
    </location>
    <ligand>
        <name>Zn(2+)</name>
        <dbReference type="ChEBI" id="CHEBI:29105"/>
        <label>1</label>
    </ligand>
</feature>
<name>A0A5B0E5A3_9MICC</name>
<keyword evidence="3" id="KW-0479">Metal-binding</keyword>
<keyword evidence="3" id="KW-0862">Zinc</keyword>
<feature type="binding site" evidence="4">
    <location>
        <position position="221"/>
    </location>
    <ligand>
        <name>allantoate</name>
        <dbReference type="ChEBI" id="CHEBI:17536"/>
    </ligand>
</feature>
<dbReference type="CDD" id="cd03884">
    <property type="entry name" value="M20_bAS"/>
    <property type="match status" value="1"/>
</dbReference>
<evidence type="ECO:0000256" key="1">
    <source>
        <dbReference type="ARBA" id="ARBA00006153"/>
    </source>
</evidence>
<evidence type="ECO:0000313" key="5">
    <source>
        <dbReference type="EMBL" id="KAA0973365.1"/>
    </source>
</evidence>
<dbReference type="AlphaFoldDB" id="A0A5B0E5A3"/>
<dbReference type="GO" id="GO:0046872">
    <property type="term" value="F:metal ion binding"/>
    <property type="evidence" value="ECO:0007669"/>
    <property type="project" value="UniProtKB-KW"/>
</dbReference>
<feature type="binding site" evidence="3">
    <location>
        <position position="196"/>
    </location>
    <ligand>
        <name>Zn(2+)</name>
        <dbReference type="ChEBI" id="CHEBI:29105"/>
        <label>1</label>
    </ligand>
</feature>
<feature type="binding site" evidence="3">
    <location>
        <position position="131"/>
    </location>
    <ligand>
        <name>Zn(2+)</name>
        <dbReference type="ChEBI" id="CHEBI:29105"/>
        <label>2</label>
    </ligand>
</feature>
<sequence length="421" mass="45985">MQTVENTSAERLNQLFSEIENFSDPEFEGWTRTAFSSYYKEERRWMLKQFSLAGLNDVHTDLAGNIVGTLPGRDPSAEPIVLGSHTDTVERGGRFDGVVGVLGALEVARRIQESGSKLGRPLMIIDFFAEEANEFGLTCLGSRSLVNNLSQYDLDRASPDGKLLGFALQDFGVDPSGMLTPNKPHAKKWHAYLELHIEQSTALVDAECEIGVVTAIAGIKRLMAKYIGQYDHAGGARMNSRKDALLAAASSALELHDFACGSSSYAVATTTHIDSLQTAQNVVPGKAHLRAEVRSTDATWLTSVEIDLAQRLQATAREHNCEVDLDWFVDNEIIHTDPSLQETVIRATTERGLSWMSVPSGATHDAVHISYIAPMCMVFVPSIGGRSHCPEEFTPQRDILNGIAVLEGAVRIADSTSVLRV</sequence>
<comment type="cofactor">
    <cofactor evidence="3">
        <name>Zn(2+)</name>
        <dbReference type="ChEBI" id="CHEBI:29105"/>
    </cofactor>
    <text evidence="3">Binds 2 Zn(2+) ions per subunit.</text>
</comment>
<comment type="similarity">
    <text evidence="1">Belongs to the peptidase M20 family.</text>
</comment>
<dbReference type="SUPFAM" id="SSF55031">
    <property type="entry name" value="Bacterial exopeptidase dimerisation domain"/>
    <property type="match status" value="1"/>
</dbReference>
<feature type="binding site" evidence="4">
    <location>
        <position position="294"/>
    </location>
    <ligand>
        <name>allantoate</name>
        <dbReference type="ChEBI" id="CHEBI:17536"/>
    </ligand>
</feature>
<evidence type="ECO:0000256" key="2">
    <source>
        <dbReference type="ARBA" id="ARBA00022801"/>
    </source>
</evidence>
<dbReference type="InterPro" id="IPR002933">
    <property type="entry name" value="Peptidase_M20"/>
</dbReference>
<dbReference type="OrthoDB" id="9808195at2"/>
<feature type="binding site" evidence="3">
    <location>
        <position position="85"/>
    </location>
    <ligand>
        <name>Zn(2+)</name>
        <dbReference type="ChEBI" id="CHEBI:29105"/>
        <label>1</label>
    </ligand>
</feature>
<dbReference type="Gene3D" id="3.40.630.10">
    <property type="entry name" value="Zn peptidases"/>
    <property type="match status" value="1"/>
</dbReference>
<dbReference type="Gene3D" id="3.30.70.360">
    <property type="match status" value="1"/>
</dbReference>
<comment type="caution">
    <text evidence="5">The sequence shown here is derived from an EMBL/GenBank/DDBJ whole genome shotgun (WGS) entry which is preliminary data.</text>
</comment>
<dbReference type="SUPFAM" id="SSF53187">
    <property type="entry name" value="Zn-dependent exopeptidases"/>
    <property type="match status" value="1"/>
</dbReference>
<dbReference type="RefSeq" id="WP_149620851.1">
    <property type="nucleotide sequence ID" value="NZ_VOBL01000028.1"/>
</dbReference>
<evidence type="ECO:0000256" key="4">
    <source>
        <dbReference type="PIRSR" id="PIRSR001235-2"/>
    </source>
</evidence>
<feature type="binding site" evidence="4">
    <location>
        <position position="281"/>
    </location>
    <ligand>
        <name>allantoate</name>
        <dbReference type="ChEBI" id="CHEBI:17536"/>
    </ligand>
</feature>
<organism evidence="5 6">
    <name type="scientific">Paeniglutamicibacter gangotriensis</name>
    <dbReference type="NCBI Taxonomy" id="254787"/>
    <lineage>
        <taxon>Bacteria</taxon>
        <taxon>Bacillati</taxon>
        <taxon>Actinomycetota</taxon>
        <taxon>Actinomycetes</taxon>
        <taxon>Micrococcales</taxon>
        <taxon>Micrococcaceae</taxon>
        <taxon>Paeniglutamicibacter</taxon>
    </lineage>
</organism>
<dbReference type="PANTHER" id="PTHR32494:SF5">
    <property type="entry name" value="ALLANTOATE AMIDOHYDROLASE"/>
    <property type="match status" value="1"/>
</dbReference>
<dbReference type="NCBIfam" id="TIGR01879">
    <property type="entry name" value="hydantase"/>
    <property type="match status" value="1"/>
</dbReference>
<feature type="binding site" evidence="3">
    <location>
        <position position="96"/>
    </location>
    <ligand>
        <name>Zn(2+)</name>
        <dbReference type="ChEBI" id="CHEBI:29105"/>
        <label>2</label>
    </ligand>
</feature>
<protein>
    <submittedName>
        <fullName evidence="5">M20 family metallo-hydrolase</fullName>
    </submittedName>
</protein>
<dbReference type="InterPro" id="IPR010158">
    <property type="entry name" value="Amidase_Cbmase"/>
</dbReference>
<dbReference type="InterPro" id="IPR036264">
    <property type="entry name" value="Bact_exopeptidase_dim_dom"/>
</dbReference>
<dbReference type="Pfam" id="PF01546">
    <property type="entry name" value="Peptidase_M20"/>
    <property type="match status" value="1"/>
</dbReference>